<dbReference type="PANTHER" id="PTHR31157">
    <property type="entry name" value="SCP DOMAIN-CONTAINING PROTEIN"/>
    <property type="match status" value="1"/>
</dbReference>
<keyword evidence="2" id="KW-0732">Signal</keyword>
<feature type="region of interest" description="Disordered" evidence="1">
    <location>
        <begin position="61"/>
        <end position="127"/>
    </location>
</feature>
<dbReference type="NCBIfam" id="TIGR02909">
    <property type="entry name" value="spore_YkwD"/>
    <property type="match status" value="1"/>
</dbReference>
<name>A0A371ITQ4_9FIRM</name>
<feature type="chain" id="PRO_5039597241" evidence="2">
    <location>
        <begin position="20"/>
        <end position="258"/>
    </location>
</feature>
<proteinExistence type="predicted"/>
<feature type="domain" description="SCP" evidence="3">
    <location>
        <begin position="139"/>
        <end position="255"/>
    </location>
</feature>
<feature type="signal peptide" evidence="2">
    <location>
        <begin position="1"/>
        <end position="19"/>
    </location>
</feature>
<feature type="compositionally biased region" description="Polar residues" evidence="1">
    <location>
        <begin position="75"/>
        <end position="127"/>
    </location>
</feature>
<evidence type="ECO:0000313" key="4">
    <source>
        <dbReference type="EMBL" id="RDY23862.1"/>
    </source>
</evidence>
<reference evidence="4 5" key="1">
    <citation type="journal article" date="2017" name="Genome Announc.">
        <title>Draft Genome Sequence of Romboutsia maritimum sp. nov. Strain CCRI-22766(T), Isolated from Coastal Estuarine Mud.</title>
        <authorList>
            <person name="Maheux A.F."/>
            <person name="Boudreau D.K."/>
            <person name="Berube E."/>
            <person name="Boissinot M."/>
            <person name="Raymond F."/>
            <person name="Brodeur S."/>
            <person name="Corbeil J."/>
            <person name="Brightwell G."/>
            <person name="Broda D."/>
            <person name="Omar R.F."/>
            <person name="Bergeron M.G."/>
        </authorList>
    </citation>
    <scope>NUCLEOTIDE SEQUENCE [LARGE SCALE GENOMIC DNA]</scope>
    <source>
        <strain evidence="4 5">CCRI-22766</strain>
    </source>
</reference>
<dbReference type="Pfam" id="PF00188">
    <property type="entry name" value="CAP"/>
    <property type="match status" value="1"/>
</dbReference>
<dbReference type="Proteomes" id="UP000243494">
    <property type="component" value="Unassembled WGS sequence"/>
</dbReference>
<sequence>MTKKIKTLLSLGVITIVTASNMVPANALVKIDSAKFIPKGVSYLCINGVKYKFPVNSNCINKPSAPGTATDKNEYNSGSTEKPVTTPDNNQNNSGSTEKPATTSDNNQNNSVSTEKPDSNTGNNEQSAGNFAAFQQEVLRLVNIERNNRGISSLVLNSSLSNVATMKSQDMINKNYFDHNSPTYGSPFDMMKQFGISYKTAGENIAMGQSTPKEVVTAWMNSEGHRKNILNSSFTDIGVGVAKNSNGTIYWTQMFIGK</sequence>
<evidence type="ECO:0000259" key="3">
    <source>
        <dbReference type="Pfam" id="PF00188"/>
    </source>
</evidence>
<gene>
    <name evidence="4" type="ORF">CHF27_005785</name>
</gene>
<dbReference type="EMBL" id="NOJZ02000007">
    <property type="protein sequence ID" value="RDY23862.1"/>
    <property type="molecule type" value="Genomic_DNA"/>
</dbReference>
<evidence type="ECO:0000256" key="1">
    <source>
        <dbReference type="SAM" id="MobiDB-lite"/>
    </source>
</evidence>
<dbReference type="Gene3D" id="3.40.33.10">
    <property type="entry name" value="CAP"/>
    <property type="match status" value="1"/>
</dbReference>
<dbReference type="AlphaFoldDB" id="A0A371ITQ4"/>
<dbReference type="InterPro" id="IPR014258">
    <property type="entry name" value="CAP_domain_YkwD-like"/>
</dbReference>
<organism evidence="4 5">
    <name type="scientific">Romboutsia maritimum</name>
    <dbReference type="NCBI Taxonomy" id="2020948"/>
    <lineage>
        <taxon>Bacteria</taxon>
        <taxon>Bacillati</taxon>
        <taxon>Bacillota</taxon>
        <taxon>Clostridia</taxon>
        <taxon>Peptostreptococcales</taxon>
        <taxon>Peptostreptococcaceae</taxon>
        <taxon>Romboutsia</taxon>
    </lineage>
</organism>
<protein>
    <submittedName>
        <fullName evidence="4">Sporulation protein</fullName>
    </submittedName>
</protein>
<evidence type="ECO:0000256" key="2">
    <source>
        <dbReference type="SAM" id="SignalP"/>
    </source>
</evidence>
<evidence type="ECO:0000313" key="5">
    <source>
        <dbReference type="Proteomes" id="UP000243494"/>
    </source>
</evidence>
<dbReference type="PANTHER" id="PTHR31157:SF1">
    <property type="entry name" value="SCP DOMAIN-CONTAINING PROTEIN"/>
    <property type="match status" value="1"/>
</dbReference>
<keyword evidence="5" id="KW-1185">Reference proteome</keyword>
<dbReference type="SUPFAM" id="SSF55797">
    <property type="entry name" value="PR-1-like"/>
    <property type="match status" value="1"/>
</dbReference>
<dbReference type="CDD" id="cd05379">
    <property type="entry name" value="CAP_bacterial"/>
    <property type="match status" value="1"/>
</dbReference>
<dbReference type="OrthoDB" id="9783944at2"/>
<comment type="caution">
    <text evidence="4">The sequence shown here is derived from an EMBL/GenBank/DDBJ whole genome shotgun (WGS) entry which is preliminary data.</text>
</comment>
<accession>A0A371ITQ4</accession>
<dbReference type="InterPro" id="IPR035940">
    <property type="entry name" value="CAP_sf"/>
</dbReference>
<dbReference type="InterPro" id="IPR014044">
    <property type="entry name" value="CAP_dom"/>
</dbReference>
<dbReference type="RefSeq" id="WP_115975997.1">
    <property type="nucleotide sequence ID" value="NZ_NOJZ02000007.1"/>
</dbReference>